<reference evidence="1" key="1">
    <citation type="submission" date="2022-10" db="EMBL/GenBank/DDBJ databases">
        <authorList>
            <person name="Botero Cardona J."/>
        </authorList>
    </citation>
    <scope>NUCLEOTIDE SEQUENCE</scope>
    <source>
        <strain evidence="1">R-83534</strain>
    </source>
</reference>
<evidence type="ECO:0000313" key="1">
    <source>
        <dbReference type="EMBL" id="CAI3944183.1"/>
    </source>
</evidence>
<evidence type="ECO:0000313" key="2">
    <source>
        <dbReference type="Proteomes" id="UP001154272"/>
    </source>
</evidence>
<dbReference type="Proteomes" id="UP001154272">
    <property type="component" value="Unassembled WGS sequence"/>
</dbReference>
<dbReference type="RefSeq" id="WP_282023842.1">
    <property type="nucleotide sequence ID" value="NZ_CAMXCH010000002.1"/>
</dbReference>
<organism evidence="1 2">
    <name type="scientific">Commensalibacter papalotli</name>
    <name type="common">ex Botero et al. 2024</name>
    <dbReference type="NCBI Taxonomy" id="2972766"/>
    <lineage>
        <taxon>Bacteria</taxon>
        <taxon>Pseudomonadati</taxon>
        <taxon>Pseudomonadota</taxon>
        <taxon>Alphaproteobacteria</taxon>
        <taxon>Acetobacterales</taxon>
        <taxon>Acetobacteraceae</taxon>
    </lineage>
</organism>
<dbReference type="Gene3D" id="3.40.50.1110">
    <property type="entry name" value="SGNH hydrolase"/>
    <property type="match status" value="1"/>
</dbReference>
<dbReference type="EMBL" id="CAMXCH010000002">
    <property type="protein sequence ID" value="CAI3944183.1"/>
    <property type="molecule type" value="Genomic_DNA"/>
</dbReference>
<gene>
    <name evidence="1" type="ORF">R83534S58_LOCUS1315</name>
</gene>
<accession>A0ABM9HPX9</accession>
<dbReference type="SUPFAM" id="SSF52266">
    <property type="entry name" value="SGNH hydrolase"/>
    <property type="match status" value="1"/>
</dbReference>
<proteinExistence type="predicted"/>
<sequence>MLVYPNNTQLNFSKGTWLLQGTDSTCYSSGANFNFTTNALTIGTGIIKIHFELPNVAAGYEPIVEYRINDAYYGYTKAIAPIEVKLPVGFKNATTDPFMKNCSSHYIEIWVKSTSFDKQRWTIGDVKNNNVLTVKSIELPDGSSLWDTKPYNLTALAIGSSSSEGWGVLSETDGDRINTDATLSWGVLIGKSLGLNISTVGYGGTGFYKTGNGNAPNIFTYFEYMDNDIKRDWSGIDIALINIGTNDGNLLFDDFINANIFFIKRLREVKPTLNIIFTSPFQTGTRLAEFSRLRSQYQDDDLVHFVDADFSNILQGHHPQIGQYKSLIIPTILPSVAKVIYGNNKEIIIKKTIKDSDPTSHTFYTLK</sequence>
<name>A0ABM9HPX9_9PROT</name>
<protein>
    <recommendedName>
        <fullName evidence="3">SGNH hydrolase-type esterase domain-containing protein</fullName>
    </recommendedName>
</protein>
<dbReference type="InterPro" id="IPR036514">
    <property type="entry name" value="SGNH_hydro_sf"/>
</dbReference>
<comment type="caution">
    <text evidence="1">The sequence shown here is derived from an EMBL/GenBank/DDBJ whole genome shotgun (WGS) entry which is preliminary data.</text>
</comment>
<evidence type="ECO:0008006" key="3">
    <source>
        <dbReference type="Google" id="ProtNLM"/>
    </source>
</evidence>
<keyword evidence="2" id="KW-1185">Reference proteome</keyword>